<proteinExistence type="predicted"/>
<protein>
    <submittedName>
        <fullName evidence="1">TIGR03085 family protein</fullName>
    </submittedName>
</protein>
<dbReference type="SUPFAM" id="SSF109854">
    <property type="entry name" value="DinB/YfiT-like putative metalloenzymes"/>
    <property type="match status" value="1"/>
</dbReference>
<comment type="caution">
    <text evidence="1">The sequence shown here is derived from an EMBL/GenBank/DDBJ whole genome shotgun (WGS) entry which is preliminary data.</text>
</comment>
<dbReference type="AlphaFoldDB" id="A0A9D1GWI0"/>
<dbReference type="InterPro" id="IPR017517">
    <property type="entry name" value="Maleyloyr_isom"/>
</dbReference>
<sequence length="200" mass="21928">MTSARQERRQLCDLLIEVGPDAPTLCEGWDTHALASHLWVRENDPLGGMGIVVPALAATTERRMAAVRDRWSYPELVERIAKGPSALSPFGWPGVDAVANTAEFWVHHEDVRRAGDPAAEPRPSTPAFEERLWRQLATMGKAMFSSVGHDGLVLEDLDGNRRRIRPGRSTVTLVGAPSELLLYGFGRTGVARVEVIGEPV</sequence>
<dbReference type="InterPro" id="IPR017519">
    <property type="entry name" value="CHP03085"/>
</dbReference>
<feature type="non-terminal residue" evidence="1">
    <location>
        <position position="200"/>
    </location>
</feature>
<organism evidence="1 2">
    <name type="scientific">Candidatus Avipropionibacterium avicola</name>
    <dbReference type="NCBI Taxonomy" id="2840701"/>
    <lineage>
        <taxon>Bacteria</taxon>
        <taxon>Bacillati</taxon>
        <taxon>Actinomycetota</taxon>
        <taxon>Actinomycetes</taxon>
        <taxon>Propionibacteriales</taxon>
        <taxon>Propionibacteriaceae</taxon>
        <taxon>Propionibacteriaceae incertae sedis</taxon>
        <taxon>Candidatus Avipropionibacterium</taxon>
    </lineage>
</organism>
<reference evidence="1" key="1">
    <citation type="submission" date="2020-10" db="EMBL/GenBank/DDBJ databases">
        <authorList>
            <person name="Gilroy R."/>
        </authorList>
    </citation>
    <scope>NUCLEOTIDE SEQUENCE</scope>
    <source>
        <strain evidence="1">ChiGjej1B1-24693</strain>
    </source>
</reference>
<name>A0A9D1GWI0_9ACTN</name>
<gene>
    <name evidence="1" type="ORF">IAA98_04195</name>
</gene>
<accession>A0A9D1GWI0</accession>
<dbReference type="NCBIfam" id="TIGR03083">
    <property type="entry name" value="maleylpyruvate isomerase family mycothiol-dependent enzyme"/>
    <property type="match status" value="1"/>
</dbReference>
<dbReference type="NCBIfam" id="TIGR03085">
    <property type="entry name" value="TIGR03085 family metal-binding protein"/>
    <property type="match status" value="1"/>
</dbReference>
<reference evidence="1" key="2">
    <citation type="journal article" date="2021" name="PeerJ">
        <title>Extensive microbial diversity within the chicken gut microbiome revealed by metagenomics and culture.</title>
        <authorList>
            <person name="Gilroy R."/>
            <person name="Ravi A."/>
            <person name="Getino M."/>
            <person name="Pursley I."/>
            <person name="Horton D.L."/>
            <person name="Alikhan N.F."/>
            <person name="Baker D."/>
            <person name="Gharbi K."/>
            <person name="Hall N."/>
            <person name="Watson M."/>
            <person name="Adriaenssens E.M."/>
            <person name="Foster-Nyarko E."/>
            <person name="Jarju S."/>
            <person name="Secka A."/>
            <person name="Antonio M."/>
            <person name="Oren A."/>
            <person name="Chaudhuri R.R."/>
            <person name="La Ragione R."/>
            <person name="Hildebrand F."/>
            <person name="Pallen M.J."/>
        </authorList>
    </citation>
    <scope>NUCLEOTIDE SEQUENCE</scope>
    <source>
        <strain evidence="1">ChiGjej1B1-24693</strain>
    </source>
</reference>
<dbReference type="InterPro" id="IPR034660">
    <property type="entry name" value="DinB/YfiT-like"/>
</dbReference>
<evidence type="ECO:0000313" key="2">
    <source>
        <dbReference type="Proteomes" id="UP000886842"/>
    </source>
</evidence>
<dbReference type="EMBL" id="DVLP01000123">
    <property type="protein sequence ID" value="HIT74766.1"/>
    <property type="molecule type" value="Genomic_DNA"/>
</dbReference>
<evidence type="ECO:0000313" key="1">
    <source>
        <dbReference type="EMBL" id="HIT74766.1"/>
    </source>
</evidence>
<dbReference type="Proteomes" id="UP000886842">
    <property type="component" value="Unassembled WGS sequence"/>
</dbReference>